<evidence type="ECO:0000313" key="1">
    <source>
        <dbReference type="EMBL" id="MBB4080166.1"/>
    </source>
</evidence>
<keyword evidence="2" id="KW-1185">Reference proteome</keyword>
<dbReference type="EMBL" id="JACIFF010000007">
    <property type="protein sequence ID" value="MBB4080166.1"/>
    <property type="molecule type" value="Genomic_DNA"/>
</dbReference>
<evidence type="ECO:0000313" key="2">
    <source>
        <dbReference type="Proteomes" id="UP000576209"/>
    </source>
</evidence>
<dbReference type="RefSeq" id="WP_183496403.1">
    <property type="nucleotide sequence ID" value="NZ_JACIFF010000007.1"/>
</dbReference>
<sequence length="127" mass="14752">MPKYLLFLFSLLFLLHCEREDQLLLGEWRGSLVTENGDSLKLNPREITFDFRPDNRYHFTSTLRYSEAGTWRYDSGYLFAKDTTQPTNPERVVAVEKLTLDSLVLRMQADTAQRLVVLLRTSAPPPQ</sequence>
<accession>A0A840EGY6</accession>
<dbReference type="Proteomes" id="UP000576209">
    <property type="component" value="Unassembled WGS sequence"/>
</dbReference>
<comment type="caution">
    <text evidence="1">The sequence shown here is derived from an EMBL/GenBank/DDBJ whole genome shotgun (WGS) entry which is preliminary data.</text>
</comment>
<organism evidence="1 2">
    <name type="scientific">Neolewinella aquimaris</name>
    <dbReference type="NCBI Taxonomy" id="1835722"/>
    <lineage>
        <taxon>Bacteria</taxon>
        <taxon>Pseudomonadati</taxon>
        <taxon>Bacteroidota</taxon>
        <taxon>Saprospiria</taxon>
        <taxon>Saprospirales</taxon>
        <taxon>Lewinellaceae</taxon>
        <taxon>Neolewinella</taxon>
    </lineage>
</organism>
<protein>
    <recommendedName>
        <fullName evidence="3">Lipocalin-like domain-containing protein</fullName>
    </recommendedName>
</protein>
<dbReference type="AlphaFoldDB" id="A0A840EGY6"/>
<gene>
    <name evidence="1" type="ORF">GGR28_002796</name>
</gene>
<name>A0A840EGY6_9BACT</name>
<reference evidence="1 2" key="1">
    <citation type="submission" date="2020-08" db="EMBL/GenBank/DDBJ databases">
        <title>Genomic Encyclopedia of Type Strains, Phase IV (KMG-IV): sequencing the most valuable type-strain genomes for metagenomic binning, comparative biology and taxonomic classification.</title>
        <authorList>
            <person name="Goeker M."/>
        </authorList>
    </citation>
    <scope>NUCLEOTIDE SEQUENCE [LARGE SCALE GENOMIC DNA]</scope>
    <source>
        <strain evidence="1 2">DSM 105137</strain>
    </source>
</reference>
<proteinExistence type="predicted"/>
<evidence type="ECO:0008006" key="3">
    <source>
        <dbReference type="Google" id="ProtNLM"/>
    </source>
</evidence>